<dbReference type="InterPro" id="IPR036388">
    <property type="entry name" value="WH-like_DNA-bd_sf"/>
</dbReference>
<keyword evidence="15" id="KW-1185">Reference proteome</keyword>
<dbReference type="InterPro" id="IPR001611">
    <property type="entry name" value="Leu-rich_rpt"/>
</dbReference>
<dbReference type="Gene3D" id="3.40.50.10140">
    <property type="entry name" value="Toll/interleukin-1 receptor homology (TIR) domain"/>
    <property type="match status" value="1"/>
</dbReference>
<evidence type="ECO:0000256" key="6">
    <source>
        <dbReference type="ARBA" id="ARBA00022737"/>
    </source>
</evidence>
<dbReference type="Gene3D" id="3.40.50.300">
    <property type="entry name" value="P-loop containing nucleotide triphosphate hydrolases"/>
    <property type="match status" value="1"/>
</dbReference>
<dbReference type="InterPro" id="IPR027417">
    <property type="entry name" value="P-loop_NTPase"/>
</dbReference>
<dbReference type="SUPFAM" id="SSF52200">
    <property type="entry name" value="Toll/Interleukin receptor TIR domain"/>
    <property type="match status" value="1"/>
</dbReference>
<dbReference type="Gene3D" id="3.30.70.1390">
    <property type="entry name" value="ROC domain from the Parkinson's disease-associated leucine-rich repeat kinase 2"/>
    <property type="match status" value="1"/>
</dbReference>
<evidence type="ECO:0000256" key="3">
    <source>
        <dbReference type="ARBA" id="ARBA00022527"/>
    </source>
</evidence>
<dbReference type="SUPFAM" id="SSF52047">
    <property type="entry name" value="RNI-like"/>
    <property type="match status" value="1"/>
</dbReference>
<reference evidence="14" key="1">
    <citation type="submission" date="2021-02" db="EMBL/GenBank/DDBJ databases">
        <authorList>
            <person name="Nowell W R."/>
        </authorList>
    </citation>
    <scope>NUCLEOTIDE SEQUENCE</scope>
    <source>
        <strain evidence="14">Ploen Becks lab</strain>
    </source>
</reference>
<feature type="domain" description="Roc" evidence="13">
    <location>
        <begin position="978"/>
        <end position="1147"/>
    </location>
</feature>
<dbReference type="InterPro" id="IPR032171">
    <property type="entry name" value="COR-A"/>
</dbReference>
<comment type="similarity">
    <text evidence="1">Belongs to the Toll-like receptor family.</text>
</comment>
<comment type="catalytic activity">
    <reaction evidence="11">
        <text>L-threonyl-[protein] + ATP = O-phospho-L-threonyl-[protein] + ADP + H(+)</text>
        <dbReference type="Rhea" id="RHEA:46608"/>
        <dbReference type="Rhea" id="RHEA-COMP:11060"/>
        <dbReference type="Rhea" id="RHEA-COMP:11605"/>
        <dbReference type="ChEBI" id="CHEBI:15378"/>
        <dbReference type="ChEBI" id="CHEBI:30013"/>
        <dbReference type="ChEBI" id="CHEBI:30616"/>
        <dbReference type="ChEBI" id="CHEBI:61977"/>
        <dbReference type="ChEBI" id="CHEBI:456216"/>
        <dbReference type="EC" id="2.7.11.1"/>
    </reaction>
</comment>
<keyword evidence="9" id="KW-0067">ATP-binding</keyword>
<keyword evidence="10" id="KW-0342">GTP-binding</keyword>
<dbReference type="EC" id="2.7.11.1" evidence="2"/>
<organism evidence="14 15">
    <name type="scientific">Brachionus calyciflorus</name>
    <dbReference type="NCBI Taxonomy" id="104777"/>
    <lineage>
        <taxon>Eukaryota</taxon>
        <taxon>Metazoa</taxon>
        <taxon>Spiralia</taxon>
        <taxon>Gnathifera</taxon>
        <taxon>Rotifera</taxon>
        <taxon>Eurotatoria</taxon>
        <taxon>Monogononta</taxon>
        <taxon>Pseudotrocha</taxon>
        <taxon>Ploima</taxon>
        <taxon>Brachionidae</taxon>
        <taxon>Brachionus</taxon>
    </lineage>
</organism>
<dbReference type="GO" id="GO:0004674">
    <property type="term" value="F:protein serine/threonine kinase activity"/>
    <property type="evidence" value="ECO:0007669"/>
    <property type="project" value="UniProtKB-KW"/>
</dbReference>
<keyword evidence="8" id="KW-0418">Kinase</keyword>
<evidence type="ECO:0000256" key="8">
    <source>
        <dbReference type="ARBA" id="ARBA00022777"/>
    </source>
</evidence>
<dbReference type="Gene3D" id="3.30.310.200">
    <property type="match status" value="1"/>
</dbReference>
<evidence type="ECO:0000256" key="7">
    <source>
        <dbReference type="ARBA" id="ARBA00022741"/>
    </source>
</evidence>
<dbReference type="PROSITE" id="PS51424">
    <property type="entry name" value="ROC"/>
    <property type="match status" value="1"/>
</dbReference>
<gene>
    <name evidence="14" type="ORF">OXX778_LOCUS7239</name>
</gene>
<dbReference type="GO" id="GO:0009966">
    <property type="term" value="P:regulation of signal transduction"/>
    <property type="evidence" value="ECO:0007669"/>
    <property type="project" value="UniProtKB-ARBA"/>
</dbReference>
<dbReference type="SMART" id="SM00369">
    <property type="entry name" value="LRR_TYP"/>
    <property type="match status" value="3"/>
</dbReference>
<dbReference type="PANTHER" id="PTHR47508:SF1">
    <property type="entry name" value="NON-SPECIFIC SERINE_THREONINE PROTEIN KINASE"/>
    <property type="match status" value="1"/>
</dbReference>
<evidence type="ECO:0000256" key="5">
    <source>
        <dbReference type="ARBA" id="ARBA00022679"/>
    </source>
</evidence>
<keyword evidence="3" id="KW-0723">Serine/threonine-protein kinase</keyword>
<evidence type="ECO:0000256" key="4">
    <source>
        <dbReference type="ARBA" id="ARBA00022614"/>
    </source>
</evidence>
<dbReference type="PANTHER" id="PTHR47508">
    <property type="entry name" value="SAM DOMAIN-CONTAINING PROTEIN-RELATED"/>
    <property type="match status" value="1"/>
</dbReference>
<evidence type="ECO:0000313" key="15">
    <source>
        <dbReference type="Proteomes" id="UP000663879"/>
    </source>
</evidence>
<evidence type="ECO:0000256" key="10">
    <source>
        <dbReference type="ARBA" id="ARBA00023134"/>
    </source>
</evidence>
<dbReference type="Pfam" id="PF13676">
    <property type="entry name" value="TIR_2"/>
    <property type="match status" value="1"/>
</dbReference>
<evidence type="ECO:0000256" key="9">
    <source>
        <dbReference type="ARBA" id="ARBA00022840"/>
    </source>
</evidence>
<dbReference type="GO" id="GO:0007165">
    <property type="term" value="P:signal transduction"/>
    <property type="evidence" value="ECO:0007669"/>
    <property type="project" value="InterPro"/>
</dbReference>
<dbReference type="EMBL" id="CAJNOC010000913">
    <property type="protein sequence ID" value="CAF0816500.1"/>
    <property type="molecule type" value="Genomic_DNA"/>
</dbReference>
<keyword evidence="7" id="KW-0547">Nucleotide-binding</keyword>
<dbReference type="SUPFAM" id="SSF52540">
    <property type="entry name" value="P-loop containing nucleoside triphosphate hydrolases"/>
    <property type="match status" value="1"/>
</dbReference>
<evidence type="ECO:0000256" key="2">
    <source>
        <dbReference type="ARBA" id="ARBA00012513"/>
    </source>
</evidence>
<dbReference type="InterPro" id="IPR020859">
    <property type="entry name" value="ROC"/>
</dbReference>
<accession>A0A813TUL2</accession>
<dbReference type="Pfam" id="PF16095">
    <property type="entry name" value="COR-A"/>
    <property type="match status" value="1"/>
</dbReference>
<dbReference type="Gene3D" id="3.80.10.10">
    <property type="entry name" value="Ribonuclease Inhibitor"/>
    <property type="match status" value="2"/>
</dbReference>
<evidence type="ECO:0000256" key="11">
    <source>
        <dbReference type="ARBA" id="ARBA00047899"/>
    </source>
</evidence>
<dbReference type="Gene3D" id="1.10.10.10">
    <property type="entry name" value="Winged helix-like DNA-binding domain superfamily/Winged helix DNA-binding domain"/>
    <property type="match status" value="1"/>
</dbReference>
<dbReference type="InterPro" id="IPR003591">
    <property type="entry name" value="Leu-rich_rpt_typical-subtyp"/>
</dbReference>
<comment type="caution">
    <text evidence="14">The sequence shown here is derived from an EMBL/GenBank/DDBJ whole genome shotgun (WGS) entry which is preliminary data.</text>
</comment>
<dbReference type="PROSITE" id="PS51450">
    <property type="entry name" value="LRR"/>
    <property type="match status" value="2"/>
</dbReference>
<dbReference type="Pfam" id="PF08477">
    <property type="entry name" value="Roc"/>
    <property type="match status" value="1"/>
</dbReference>
<keyword evidence="5" id="KW-0808">Transferase</keyword>
<dbReference type="PROSITE" id="PS51419">
    <property type="entry name" value="RAB"/>
    <property type="match status" value="1"/>
</dbReference>
<dbReference type="InterPro" id="IPR032675">
    <property type="entry name" value="LRR_dom_sf"/>
</dbReference>
<dbReference type="Pfam" id="PF25497">
    <property type="entry name" value="COR-B"/>
    <property type="match status" value="1"/>
</dbReference>
<dbReference type="SMART" id="SM00175">
    <property type="entry name" value="RAB"/>
    <property type="match status" value="1"/>
</dbReference>
<dbReference type="InterPro" id="IPR057263">
    <property type="entry name" value="COR-B"/>
</dbReference>
<keyword evidence="4" id="KW-0433">Leucine-rich repeat</keyword>
<dbReference type="OrthoDB" id="10252328at2759"/>
<name>A0A813TUL2_9BILA</name>
<evidence type="ECO:0000259" key="13">
    <source>
        <dbReference type="PROSITE" id="PS51424"/>
    </source>
</evidence>
<sequence length="2040" mass="236755">MCDLSLVVEYDHDRFIPLYCLKNDLKDKLKKEWFDTWSGFELSVSWNLYHSIGSNIFAQTLKNCFSQKKTILLWKNGLLNRECSCDILIKQHDLKITLTVRILNPKEPFNLDVSNFKDYATFVFMDYYLMIQKMFYDNNIPNFFDFDLNFKHPLFLQNGTKKLSEIIEYDRNYYGKLLSYNHVFKKGTICDECSHTSIFEYSSLNQIIEKIYPLFTRNSLEVSVSNGNIESIKKPLVLFDLNLNQSHTFSSIDFMNLANFYKFRVKFIEKEYSSTSVKLSLKFSNETACLIDLQKRTQKTYDQFKVIKLIRTKFVMTNSTEDKDEFVYPIYAGDQLTVKLQNWSSESYEISIEFNSEEICCYSVSTDIKVKPELKIDALRSRNSKEHRATFSKENVKFIILTEGLYDDEYNSFHNIYLPDQNSCLKLLDPRKKIKEITNYLEANFFEIGKSLRTLNNTDEEGRRGILLLPTNIDSCVNENLGIHHLLNNTLAVHTFCLNFNYYSQIEQSFFYSHLIDVKGIPVSLKDMSKDLILYYMISSYFLSKAQNSNLIPVNEQLFPSFKQGCNLSEKLREFASKIYKYLIIFFDLNDFQNKSITYNIRQTILDKLSSQEQSQVEYFFLTTCYFCNQMEYNSINDLKHSKRLEIKYTNSAMNYAIKGRSSELTEDSETIDLNSEFVENFPELKMLGFINLKLNFENSPNLFSKFKCLTLIQLENNQMAKLPESLFQMDTLESLDLSRNPLKNINEKLFIKLKNLKNLSLDNLSISKNDLNSKITLPMGLKKLVFSSIQFDELPFNFDQCKLSLESLKFSGIEWIDSFFYTLNGDRHIVQFDSVIYTLQNFLTLDQITKLSAYLDADKKGYLGREECIKLSAFIFKKFPRLNTISPIIFEFKNLTHLDLSYQAIKSIPDEIYDLKKLKELILKNCILLENLSSKLAELPLNLIDLTGCISVKTPPPEIIKRGTSSILSYLRRLSSGKEICKRTKLMLVGLGEAGKTSLMNSLISASNSNKPELTDGIDIKDWVVELPDKTKLTYSIWDFAGQSVYYNSHQFFLSSRAVYFLVWNVRLGSDYAGLDFWLNSINCHAPGAPIFIIGTHIDEVAKFTLNKEKLKARYNQICGFHFVSNTKNIGINELVKDLLDVTLKQKYMGESIPSVWLNFENLVKQKSASESLVSYDYLSNLASECGIFESEEILNAIRFLNDLGSIQYFERNGLKDRVVINPQWIVNVISCVVSVKNTPIHDGKLLHVEIKNVWKNYDVSLHEWIVKLTEEFDLTFSVPEKQMHIVPCLLPEEKPDFQWQNLNPTESNTLKIKEFKVLYHFEYLPIGLFNRIQVRLYQYGDSTIWKNGSLLHKNNQKALMEQTANSTIEIRVQGNKPENIVFVIHEVIEALINESFNGIKYDYSFPCPDCVEARSNDPCLFSSSLLHRANEFKAPFLQCNKYFHAISIQEMMSVMPIDGLSNLDMNLEYSLRDLKKIKTKLKYDIAFWYCDKDVQPNNPNLVNPLRVIDKISKENYKIWFTKNPKDEKLDIITYALKESKLVILGISDEFSKDLKCLEILSLVKNLLKKNYLLIEFGSIGARKWLMNPAFASLCCDYRVIMQDPKRISSKLAEMFESIDLQLQDTKIDRDVSKKPPEIFISYCWANSHEAARKGSRTTKTSLGWLDPRNLVKFFEEHNINCWIDTQQINSNGGIFGAMTKGMNTACVVIACVSDEYANSATCKLEFRFAHVSLKIPIIKVVVGTGNLWRRNEIAFLGGNYPEVNFQFENPNSYEELLSHVRKVLNSQEPKKEVKRENEIDKREADSNNSAFQELYELTQRRFLKQINKLINQNFKNYPSLFCIDFIESKKLPKDENKINNKMIFKIKQDDQEIELYTCIRPLCEHEEGWHLSNLVLVLPELLPEYCGYLLRIMNIIKNGPLSNDLQIFLLDSGHRLLADIEKKSSLSLNIGESYLQLRKFYIEEYESKNVVLLDGKDIKHDLNKCELKNGKILWLCKNHVESTNAKLIDDNTTNESSTHDPLANQILEDIKTIDISIV</sequence>
<dbReference type="Proteomes" id="UP000663879">
    <property type="component" value="Unassembled WGS sequence"/>
</dbReference>
<comment type="catalytic activity">
    <reaction evidence="12">
        <text>L-seryl-[protein] + ATP = O-phospho-L-seryl-[protein] + ADP + H(+)</text>
        <dbReference type="Rhea" id="RHEA:17989"/>
        <dbReference type="Rhea" id="RHEA-COMP:9863"/>
        <dbReference type="Rhea" id="RHEA-COMP:11604"/>
        <dbReference type="ChEBI" id="CHEBI:15378"/>
        <dbReference type="ChEBI" id="CHEBI:29999"/>
        <dbReference type="ChEBI" id="CHEBI:30616"/>
        <dbReference type="ChEBI" id="CHEBI:83421"/>
        <dbReference type="ChEBI" id="CHEBI:456216"/>
        <dbReference type="EC" id="2.7.11.1"/>
    </reaction>
</comment>
<dbReference type="InterPro" id="IPR000157">
    <property type="entry name" value="TIR_dom"/>
</dbReference>
<evidence type="ECO:0000256" key="12">
    <source>
        <dbReference type="ARBA" id="ARBA00048679"/>
    </source>
</evidence>
<protein>
    <recommendedName>
        <fullName evidence="2">non-specific serine/threonine protein kinase</fullName>
        <ecNumber evidence="2">2.7.11.1</ecNumber>
    </recommendedName>
</protein>
<dbReference type="GO" id="GO:0005524">
    <property type="term" value="F:ATP binding"/>
    <property type="evidence" value="ECO:0007669"/>
    <property type="project" value="UniProtKB-KW"/>
</dbReference>
<evidence type="ECO:0000313" key="14">
    <source>
        <dbReference type="EMBL" id="CAF0816500.1"/>
    </source>
</evidence>
<dbReference type="InterPro" id="IPR035897">
    <property type="entry name" value="Toll_tir_struct_dom_sf"/>
</dbReference>
<keyword evidence="6" id="KW-0677">Repeat</keyword>
<proteinExistence type="inferred from homology"/>
<evidence type="ECO:0000256" key="1">
    <source>
        <dbReference type="ARBA" id="ARBA00009634"/>
    </source>
</evidence>